<dbReference type="Pfam" id="PF03712">
    <property type="entry name" value="Cu2_monoox_C"/>
    <property type="match status" value="1"/>
</dbReference>
<evidence type="ECO:0000256" key="9">
    <source>
        <dbReference type="ARBA" id="ARBA00023033"/>
    </source>
</evidence>
<dbReference type="InterPro" id="IPR014784">
    <property type="entry name" value="Cu2_ascorb_mOase-like_C"/>
</dbReference>
<dbReference type="EC" id="1.14.17.3" evidence="3"/>
<feature type="binding site" evidence="13">
    <location>
        <position position="72"/>
    </location>
    <ligand>
        <name>Cu(2+)</name>
        <dbReference type="ChEBI" id="CHEBI:29036"/>
        <label>1</label>
        <note>catalytic</note>
    </ligand>
</feature>
<dbReference type="PANTHER" id="PTHR10680">
    <property type="entry name" value="PEPTIDYL-GLYCINE ALPHA-AMIDATING MONOOXYGENASE"/>
    <property type="match status" value="1"/>
</dbReference>
<evidence type="ECO:0000256" key="3">
    <source>
        <dbReference type="ARBA" id="ARBA00012689"/>
    </source>
</evidence>
<reference evidence="18" key="1">
    <citation type="submission" date="2021-12" db="EMBL/GenBank/DDBJ databases">
        <authorList>
            <person name="Martin H S."/>
        </authorList>
    </citation>
    <scope>NUCLEOTIDE SEQUENCE</scope>
</reference>
<gene>
    <name evidence="18" type="ORF">BINO364_LOCUS10304</name>
</gene>
<evidence type="ECO:0000256" key="12">
    <source>
        <dbReference type="ARBA" id="ARBA00048431"/>
    </source>
</evidence>
<keyword evidence="5 13" id="KW-0479">Metal-binding</keyword>
<dbReference type="GO" id="GO:0005576">
    <property type="term" value="C:extracellular region"/>
    <property type="evidence" value="ECO:0007669"/>
    <property type="project" value="UniProtKB-SubCell"/>
</dbReference>
<accession>A0A8J9VM06</accession>
<evidence type="ECO:0000259" key="16">
    <source>
        <dbReference type="Pfam" id="PF01082"/>
    </source>
</evidence>
<keyword evidence="9" id="KW-0503">Monooxygenase</keyword>
<feature type="disulfide bond" evidence="14">
    <location>
        <begin position="272"/>
        <end position="293"/>
    </location>
</feature>
<evidence type="ECO:0000256" key="7">
    <source>
        <dbReference type="ARBA" id="ARBA00023002"/>
    </source>
</evidence>
<keyword evidence="10 14" id="KW-1015">Disulfide bond</keyword>
<dbReference type="SUPFAM" id="SSF49742">
    <property type="entry name" value="PHM/PNGase F"/>
    <property type="match status" value="2"/>
</dbReference>
<evidence type="ECO:0000313" key="19">
    <source>
        <dbReference type="Proteomes" id="UP000838878"/>
    </source>
</evidence>
<evidence type="ECO:0000313" key="18">
    <source>
        <dbReference type="EMBL" id="CAH0724613.1"/>
    </source>
</evidence>
<evidence type="ECO:0000256" key="11">
    <source>
        <dbReference type="ARBA" id="ARBA00023180"/>
    </source>
</evidence>
<feature type="binding site" evidence="13">
    <location>
        <position position="73"/>
    </location>
    <ligand>
        <name>Cu(2+)</name>
        <dbReference type="ChEBI" id="CHEBI:29036"/>
        <label>1</label>
        <note>catalytic</note>
    </ligand>
</feature>
<comment type="similarity">
    <text evidence="2">Belongs to the copper type II ascorbate-dependent monooxygenase family.</text>
</comment>
<evidence type="ECO:0000256" key="8">
    <source>
        <dbReference type="ARBA" id="ARBA00023008"/>
    </source>
</evidence>
<evidence type="ECO:0000256" key="4">
    <source>
        <dbReference type="ARBA" id="ARBA00022525"/>
    </source>
</evidence>
<evidence type="ECO:0000259" key="17">
    <source>
        <dbReference type="Pfam" id="PF03712"/>
    </source>
</evidence>
<dbReference type="PROSITE" id="PS00085">
    <property type="entry name" value="CU2_MONOOXYGENASE_2"/>
    <property type="match status" value="1"/>
</dbReference>
<dbReference type="GO" id="GO:0006518">
    <property type="term" value="P:peptide metabolic process"/>
    <property type="evidence" value="ECO:0007669"/>
    <property type="project" value="InterPro"/>
</dbReference>
<dbReference type="FunFam" id="2.60.120.310:FF:000005">
    <property type="entry name" value="Peptidylglycine alpha-hydroxylating monooxygenase"/>
    <property type="match status" value="1"/>
</dbReference>
<comment type="cofactor">
    <cofactor evidence="13">
        <name>Cu(2+)</name>
        <dbReference type="ChEBI" id="CHEBI:29036"/>
    </cofactor>
    <text evidence="13">Binds 2 Cu(2+) ions per subunit.</text>
</comment>
<feature type="binding site" evidence="13">
    <location>
        <position position="292"/>
    </location>
    <ligand>
        <name>Cu(2+)</name>
        <dbReference type="ChEBI" id="CHEBI:29036"/>
        <label>1</label>
        <note>catalytic</note>
    </ligand>
</feature>
<dbReference type="InterPro" id="IPR008977">
    <property type="entry name" value="PHM/PNGase_F_dom_sf"/>
</dbReference>
<dbReference type="InterPro" id="IPR014783">
    <property type="entry name" value="Cu2_ascorb_mOase_CS-2"/>
</dbReference>
<dbReference type="GO" id="GO:0005507">
    <property type="term" value="F:copper ion binding"/>
    <property type="evidence" value="ECO:0007669"/>
    <property type="project" value="InterPro"/>
</dbReference>
<dbReference type="PRINTS" id="PR00790">
    <property type="entry name" value="PAMONOXGNASE"/>
</dbReference>
<keyword evidence="7" id="KW-0560">Oxidoreductase</keyword>
<keyword evidence="6 15" id="KW-0732">Signal</keyword>
<proteinExistence type="inferred from homology"/>
<evidence type="ECO:0000256" key="13">
    <source>
        <dbReference type="PIRSR" id="PIRSR600720-2"/>
    </source>
</evidence>
<feature type="domain" description="Copper type II ascorbate-dependent monooxygenase N-terminal" evidence="16">
    <location>
        <begin position="30"/>
        <end position="152"/>
    </location>
</feature>
<keyword evidence="11" id="KW-0325">Glycoprotein</keyword>
<feature type="non-terminal residue" evidence="18">
    <location>
        <position position="340"/>
    </location>
</feature>
<name>A0A8J9VM06_9NEOP</name>
<evidence type="ECO:0000256" key="1">
    <source>
        <dbReference type="ARBA" id="ARBA00004613"/>
    </source>
</evidence>
<dbReference type="InterPro" id="IPR024548">
    <property type="entry name" value="Cu2_monoox_C"/>
</dbReference>
<dbReference type="InterPro" id="IPR036939">
    <property type="entry name" value="Cu2_ascorb_mOase_N_sf"/>
</dbReference>
<keyword evidence="4" id="KW-0964">Secreted</keyword>
<dbReference type="Pfam" id="PF01082">
    <property type="entry name" value="Cu2_monooxygen"/>
    <property type="match status" value="1"/>
</dbReference>
<evidence type="ECO:0000256" key="5">
    <source>
        <dbReference type="ARBA" id="ARBA00022723"/>
    </source>
</evidence>
<comment type="catalytic activity">
    <reaction evidence="12">
        <text>a [peptide]-C-terminal glycine + 2 L-ascorbate + O2 = a [peptide]-C-terminal (2S)-2-hydroxyglycine + 2 monodehydro-L-ascorbate radical + H2O</text>
        <dbReference type="Rhea" id="RHEA:21452"/>
        <dbReference type="Rhea" id="RHEA-COMP:13486"/>
        <dbReference type="Rhea" id="RHEA-COMP:15321"/>
        <dbReference type="ChEBI" id="CHEBI:15377"/>
        <dbReference type="ChEBI" id="CHEBI:15379"/>
        <dbReference type="ChEBI" id="CHEBI:38290"/>
        <dbReference type="ChEBI" id="CHEBI:59513"/>
        <dbReference type="ChEBI" id="CHEBI:137000"/>
        <dbReference type="ChEBI" id="CHEBI:142768"/>
        <dbReference type="EC" id="1.14.17.3"/>
    </reaction>
</comment>
<feature type="chain" id="PRO_5035470033" description="peptidylglycine monooxygenase" evidence="15">
    <location>
        <begin position="24"/>
        <end position="340"/>
    </location>
</feature>
<feature type="binding site" evidence="13">
    <location>
        <position position="150"/>
    </location>
    <ligand>
        <name>Cu(2+)</name>
        <dbReference type="ChEBI" id="CHEBI:29036"/>
        <label>1</label>
        <note>catalytic</note>
    </ligand>
</feature>
<evidence type="ECO:0000256" key="2">
    <source>
        <dbReference type="ARBA" id="ARBA00010676"/>
    </source>
</evidence>
<dbReference type="InterPro" id="IPR000323">
    <property type="entry name" value="Cu2_ascorb_mOase_N"/>
</dbReference>
<dbReference type="GO" id="GO:0016020">
    <property type="term" value="C:membrane"/>
    <property type="evidence" value="ECO:0007669"/>
    <property type="project" value="InterPro"/>
</dbReference>
<organism evidence="18 19">
    <name type="scientific">Brenthis ino</name>
    <name type="common">lesser marbled fritillary</name>
    <dbReference type="NCBI Taxonomy" id="405034"/>
    <lineage>
        <taxon>Eukaryota</taxon>
        <taxon>Metazoa</taxon>
        <taxon>Ecdysozoa</taxon>
        <taxon>Arthropoda</taxon>
        <taxon>Hexapoda</taxon>
        <taxon>Insecta</taxon>
        <taxon>Pterygota</taxon>
        <taxon>Neoptera</taxon>
        <taxon>Endopterygota</taxon>
        <taxon>Lepidoptera</taxon>
        <taxon>Glossata</taxon>
        <taxon>Ditrysia</taxon>
        <taxon>Papilionoidea</taxon>
        <taxon>Nymphalidae</taxon>
        <taxon>Heliconiinae</taxon>
        <taxon>Argynnini</taxon>
        <taxon>Brenthis</taxon>
    </lineage>
</organism>
<dbReference type="PANTHER" id="PTHR10680:SF14">
    <property type="entry name" value="PEPTIDYL-GLYCINE ALPHA-AMIDATING MONOOXYGENASE"/>
    <property type="match status" value="1"/>
</dbReference>
<dbReference type="Gene3D" id="2.60.120.310">
    <property type="entry name" value="Copper type II, ascorbate-dependent monooxygenase, N-terminal domain"/>
    <property type="match status" value="1"/>
</dbReference>
<feature type="disulfide bond" evidence="14">
    <location>
        <begin position="46"/>
        <end position="91"/>
    </location>
</feature>
<sequence length="340" mass="38782">MKSYNLLFSICFALAIISKSVFAYEIDTYDFLMPNVWPNKDELYLCTPIRISPQKNFYVVGFKPNATMQTAHHMLLYGCSEPGSNDSAWSCGEMQSNEIDSQYTSASPCRSGSQIVYAWARDAPSLQLPEDVGFLIGRDSPIKYLVLQVHYMMKFPEGTTDNSGVFLQYTTSRMPRQAGVILLGTSGMIGANTVEHMETACTIREDKVIHPFAFRPHTHGLGTQVTGYVVRRSDKGDSWQLLGTKNPQLPQMFYPVENTEPIERGDVLAARCVMNNTRNHIVQIGPTNNDEMCNFYLMYWVENDTPLKQKYCFTDGPPYYYWSRAREHFDRIPEMDVNII</sequence>
<feature type="disulfide bond" evidence="14">
    <location>
        <begin position="79"/>
        <end position="109"/>
    </location>
</feature>
<feature type="domain" description="Copper type II ascorbate-dependent monooxygenase C-terminal" evidence="17">
    <location>
        <begin position="177"/>
        <end position="323"/>
    </location>
</feature>
<feature type="signal peptide" evidence="15">
    <location>
        <begin position="1"/>
        <end position="23"/>
    </location>
</feature>
<keyword evidence="8 13" id="KW-0186">Copper</keyword>
<evidence type="ECO:0000256" key="10">
    <source>
        <dbReference type="ARBA" id="ARBA00023157"/>
    </source>
</evidence>
<keyword evidence="19" id="KW-1185">Reference proteome</keyword>
<comment type="subcellular location">
    <subcellularLocation>
        <location evidence="1">Secreted</location>
    </subcellularLocation>
</comment>
<dbReference type="AlphaFoldDB" id="A0A8J9VM06"/>
<protein>
    <recommendedName>
        <fullName evidence="3">peptidylglycine monooxygenase</fullName>
        <ecNumber evidence="3">1.14.17.3</ecNumber>
    </recommendedName>
</protein>
<dbReference type="GO" id="GO:0004504">
    <property type="term" value="F:peptidylglycine monooxygenase activity"/>
    <property type="evidence" value="ECO:0007669"/>
    <property type="project" value="UniProtKB-EC"/>
</dbReference>
<evidence type="ECO:0000256" key="6">
    <source>
        <dbReference type="ARBA" id="ARBA00022729"/>
    </source>
</evidence>
<feature type="disulfide bond" evidence="14">
    <location>
        <begin position="201"/>
        <end position="312"/>
    </location>
</feature>
<dbReference type="EMBL" id="OV170224">
    <property type="protein sequence ID" value="CAH0724613.1"/>
    <property type="molecule type" value="Genomic_DNA"/>
</dbReference>
<feature type="binding site" evidence="13">
    <location>
        <position position="219"/>
    </location>
    <ligand>
        <name>Cu(2+)</name>
        <dbReference type="ChEBI" id="CHEBI:29036"/>
        <label>1</label>
        <note>catalytic</note>
    </ligand>
</feature>
<feature type="binding site" evidence="13">
    <location>
        <position position="217"/>
    </location>
    <ligand>
        <name>Cu(2+)</name>
        <dbReference type="ChEBI" id="CHEBI:29036"/>
        <label>1</label>
        <note>catalytic</note>
    </ligand>
</feature>
<evidence type="ECO:0000256" key="14">
    <source>
        <dbReference type="PIRSR" id="PIRSR600720-3"/>
    </source>
</evidence>
<dbReference type="OrthoDB" id="10044505at2759"/>
<dbReference type="Proteomes" id="UP000838878">
    <property type="component" value="Chromosome 4"/>
</dbReference>
<evidence type="ECO:0000256" key="15">
    <source>
        <dbReference type="SAM" id="SignalP"/>
    </source>
</evidence>
<dbReference type="Gene3D" id="2.60.120.230">
    <property type="match status" value="1"/>
</dbReference>
<dbReference type="InterPro" id="IPR000720">
    <property type="entry name" value="PHM/PAL"/>
</dbReference>